<dbReference type="PANTHER" id="PTHR35174:SF3">
    <property type="entry name" value="BLL7171 PROTEIN"/>
    <property type="match status" value="1"/>
</dbReference>
<dbReference type="SUPFAM" id="SSF54909">
    <property type="entry name" value="Dimeric alpha+beta barrel"/>
    <property type="match status" value="1"/>
</dbReference>
<comment type="caution">
    <text evidence="3">The sequence shown here is derived from an EMBL/GenBank/DDBJ whole genome shotgun (WGS) entry which is preliminary data.</text>
</comment>
<proteinExistence type="inferred from homology"/>
<organism evidence="3 4">
    <name type="scientific">Polaromonas eurypsychrophila</name>
    <dbReference type="NCBI Taxonomy" id="1614635"/>
    <lineage>
        <taxon>Bacteria</taxon>
        <taxon>Pseudomonadati</taxon>
        <taxon>Pseudomonadota</taxon>
        <taxon>Betaproteobacteria</taxon>
        <taxon>Burkholderiales</taxon>
        <taxon>Comamonadaceae</taxon>
        <taxon>Polaromonas</taxon>
    </lineage>
</organism>
<dbReference type="Pfam" id="PF03795">
    <property type="entry name" value="YCII"/>
    <property type="match status" value="1"/>
</dbReference>
<dbReference type="PANTHER" id="PTHR35174">
    <property type="entry name" value="BLL7171 PROTEIN-RELATED"/>
    <property type="match status" value="1"/>
</dbReference>
<sequence>MRHCSKTGALVWNGSLQGPKATFGMRPRGGKPVVTDGPYAQAKEMVGGFFVIEAPSKEEAIRIASLHPAATLGEHIGWVIEVHPIGTCSVKK</sequence>
<dbReference type="EMBL" id="BMIG01000008">
    <property type="protein sequence ID" value="GGB02113.1"/>
    <property type="molecule type" value="Genomic_DNA"/>
</dbReference>
<dbReference type="AlphaFoldDB" id="A0A916WJ33"/>
<dbReference type="Proteomes" id="UP000620596">
    <property type="component" value="Unassembled WGS sequence"/>
</dbReference>
<comment type="similarity">
    <text evidence="1">Belongs to the YciI family.</text>
</comment>
<dbReference type="InterPro" id="IPR005545">
    <property type="entry name" value="YCII"/>
</dbReference>
<reference evidence="3" key="1">
    <citation type="journal article" date="2014" name="Int. J. Syst. Evol. Microbiol.">
        <title>Complete genome sequence of Corynebacterium casei LMG S-19264T (=DSM 44701T), isolated from a smear-ripened cheese.</title>
        <authorList>
            <consortium name="US DOE Joint Genome Institute (JGI-PGF)"/>
            <person name="Walter F."/>
            <person name="Albersmeier A."/>
            <person name="Kalinowski J."/>
            <person name="Ruckert C."/>
        </authorList>
    </citation>
    <scope>NUCLEOTIDE SEQUENCE</scope>
    <source>
        <strain evidence="3">CGMCC 1.15322</strain>
    </source>
</reference>
<evidence type="ECO:0000259" key="2">
    <source>
        <dbReference type="Pfam" id="PF03795"/>
    </source>
</evidence>
<feature type="domain" description="YCII-related" evidence="2">
    <location>
        <begin position="20"/>
        <end position="74"/>
    </location>
</feature>
<dbReference type="RefSeq" id="WP_308421344.1">
    <property type="nucleotide sequence ID" value="NZ_BMIG01000008.1"/>
</dbReference>
<evidence type="ECO:0000313" key="3">
    <source>
        <dbReference type="EMBL" id="GGB02113.1"/>
    </source>
</evidence>
<evidence type="ECO:0000313" key="4">
    <source>
        <dbReference type="Proteomes" id="UP000620596"/>
    </source>
</evidence>
<keyword evidence="4" id="KW-1185">Reference proteome</keyword>
<dbReference type="Gene3D" id="3.30.70.1060">
    <property type="entry name" value="Dimeric alpha+beta barrel"/>
    <property type="match status" value="1"/>
</dbReference>
<gene>
    <name evidence="3" type="ORF">GCM10011496_23820</name>
</gene>
<evidence type="ECO:0000256" key="1">
    <source>
        <dbReference type="ARBA" id="ARBA00007689"/>
    </source>
</evidence>
<reference evidence="3" key="2">
    <citation type="submission" date="2020-09" db="EMBL/GenBank/DDBJ databases">
        <authorList>
            <person name="Sun Q."/>
            <person name="Zhou Y."/>
        </authorList>
    </citation>
    <scope>NUCLEOTIDE SEQUENCE</scope>
    <source>
        <strain evidence="3">CGMCC 1.15322</strain>
    </source>
</reference>
<name>A0A916WJ33_9BURK</name>
<accession>A0A916WJ33</accession>
<dbReference type="InterPro" id="IPR011008">
    <property type="entry name" value="Dimeric_a/b-barrel"/>
</dbReference>
<protein>
    <recommendedName>
        <fullName evidence="2">YCII-related domain-containing protein</fullName>
    </recommendedName>
</protein>